<evidence type="ECO:0000259" key="2">
    <source>
        <dbReference type="SMART" id="SM00899"/>
    </source>
</evidence>
<dbReference type="InterPro" id="IPR052713">
    <property type="entry name" value="FeoA"/>
</dbReference>
<dbReference type="Proteomes" id="UP000319576">
    <property type="component" value="Chromosome"/>
</dbReference>
<dbReference type="InterPro" id="IPR038157">
    <property type="entry name" value="FeoA_core_dom"/>
</dbReference>
<dbReference type="OrthoDB" id="9811076at2"/>
<protein>
    <submittedName>
        <fullName evidence="3">Ferrous iron transport protein A</fullName>
    </submittedName>
</protein>
<dbReference type="Pfam" id="PF04023">
    <property type="entry name" value="FeoA"/>
    <property type="match status" value="1"/>
</dbReference>
<dbReference type="AlphaFoldDB" id="A0A517XX75"/>
<dbReference type="SMART" id="SM00899">
    <property type="entry name" value="FeoA"/>
    <property type="match status" value="1"/>
</dbReference>
<evidence type="ECO:0000313" key="4">
    <source>
        <dbReference type="Proteomes" id="UP000319576"/>
    </source>
</evidence>
<organism evidence="3 4">
    <name type="scientific">Urbifossiella limnaea</name>
    <dbReference type="NCBI Taxonomy" id="2528023"/>
    <lineage>
        <taxon>Bacteria</taxon>
        <taxon>Pseudomonadati</taxon>
        <taxon>Planctomycetota</taxon>
        <taxon>Planctomycetia</taxon>
        <taxon>Gemmatales</taxon>
        <taxon>Gemmataceae</taxon>
        <taxon>Urbifossiella</taxon>
    </lineage>
</organism>
<name>A0A517XX75_9BACT</name>
<dbReference type="GO" id="GO:0046914">
    <property type="term" value="F:transition metal ion binding"/>
    <property type="evidence" value="ECO:0007669"/>
    <property type="project" value="InterPro"/>
</dbReference>
<sequence>MPTLADLRPGQSATVVSLAGDPALVQRLYELGLFEGEPVEVLALAPLGDPVEVRVGNSRLSLRKAEAANVTVTAS</sequence>
<dbReference type="KEGG" id="uli:ETAA1_40600"/>
<evidence type="ECO:0000313" key="3">
    <source>
        <dbReference type="EMBL" id="QDU22085.1"/>
    </source>
</evidence>
<dbReference type="InterPro" id="IPR007167">
    <property type="entry name" value="Fe-transptr_FeoA-like"/>
</dbReference>
<feature type="domain" description="Ferrous iron transporter FeoA-like" evidence="2">
    <location>
        <begin position="2"/>
        <end position="74"/>
    </location>
</feature>
<gene>
    <name evidence="3" type="ORF">ETAA1_40600</name>
</gene>
<dbReference type="InterPro" id="IPR008988">
    <property type="entry name" value="Transcriptional_repressor_C"/>
</dbReference>
<dbReference type="EMBL" id="CP036273">
    <property type="protein sequence ID" value="QDU22085.1"/>
    <property type="molecule type" value="Genomic_DNA"/>
</dbReference>
<accession>A0A517XX75</accession>
<dbReference type="RefSeq" id="WP_145241520.1">
    <property type="nucleotide sequence ID" value="NZ_CP036273.1"/>
</dbReference>
<dbReference type="Gene3D" id="2.30.30.90">
    <property type="match status" value="1"/>
</dbReference>
<proteinExistence type="predicted"/>
<dbReference type="SUPFAM" id="SSF50037">
    <property type="entry name" value="C-terminal domain of transcriptional repressors"/>
    <property type="match status" value="1"/>
</dbReference>
<evidence type="ECO:0000256" key="1">
    <source>
        <dbReference type="ARBA" id="ARBA00023004"/>
    </source>
</evidence>
<dbReference type="PANTHER" id="PTHR42954">
    <property type="entry name" value="FE(2+) TRANSPORT PROTEIN A"/>
    <property type="match status" value="1"/>
</dbReference>
<keyword evidence="1" id="KW-0408">Iron</keyword>
<reference evidence="3 4" key="1">
    <citation type="submission" date="2019-02" db="EMBL/GenBank/DDBJ databases">
        <title>Deep-cultivation of Planctomycetes and their phenomic and genomic characterization uncovers novel biology.</title>
        <authorList>
            <person name="Wiegand S."/>
            <person name="Jogler M."/>
            <person name="Boedeker C."/>
            <person name="Pinto D."/>
            <person name="Vollmers J."/>
            <person name="Rivas-Marin E."/>
            <person name="Kohn T."/>
            <person name="Peeters S.H."/>
            <person name="Heuer A."/>
            <person name="Rast P."/>
            <person name="Oberbeckmann S."/>
            <person name="Bunk B."/>
            <person name="Jeske O."/>
            <person name="Meyerdierks A."/>
            <person name="Storesund J.E."/>
            <person name="Kallscheuer N."/>
            <person name="Luecker S."/>
            <person name="Lage O.M."/>
            <person name="Pohl T."/>
            <person name="Merkel B.J."/>
            <person name="Hornburger P."/>
            <person name="Mueller R.-W."/>
            <person name="Bruemmer F."/>
            <person name="Labrenz M."/>
            <person name="Spormann A.M."/>
            <person name="Op den Camp H."/>
            <person name="Overmann J."/>
            <person name="Amann R."/>
            <person name="Jetten M.S.M."/>
            <person name="Mascher T."/>
            <person name="Medema M.H."/>
            <person name="Devos D.P."/>
            <person name="Kaster A.-K."/>
            <person name="Ovreas L."/>
            <person name="Rohde M."/>
            <person name="Galperin M.Y."/>
            <person name="Jogler C."/>
        </authorList>
    </citation>
    <scope>NUCLEOTIDE SEQUENCE [LARGE SCALE GENOMIC DNA]</scope>
    <source>
        <strain evidence="3 4">ETA_A1</strain>
    </source>
</reference>
<keyword evidence="4" id="KW-1185">Reference proteome</keyword>
<dbReference type="PANTHER" id="PTHR42954:SF2">
    <property type="entry name" value="FE(2+) TRANSPORT PROTEIN A"/>
    <property type="match status" value="1"/>
</dbReference>